<dbReference type="Proteomes" id="UP000051015">
    <property type="component" value="Unassembled WGS sequence"/>
</dbReference>
<dbReference type="AlphaFoldDB" id="A0A0R2D681"/>
<dbReference type="PATRIC" id="fig|1423725.3.peg.1413"/>
<dbReference type="OrthoDB" id="4624at2"/>
<reference evidence="2 3" key="1">
    <citation type="journal article" date="2015" name="Genome Announc.">
        <title>Expanding the biotechnology potential of lactobacilli through comparative genomics of 213 strains and associated genera.</title>
        <authorList>
            <person name="Sun Z."/>
            <person name="Harris H.M."/>
            <person name="McCann A."/>
            <person name="Guo C."/>
            <person name="Argimon S."/>
            <person name="Zhang W."/>
            <person name="Yang X."/>
            <person name="Jeffery I.B."/>
            <person name="Cooney J.C."/>
            <person name="Kagawa T.F."/>
            <person name="Liu W."/>
            <person name="Song Y."/>
            <person name="Salvetti E."/>
            <person name="Wrobel A."/>
            <person name="Rasinkangas P."/>
            <person name="Parkhill J."/>
            <person name="Rea M.C."/>
            <person name="O'Sullivan O."/>
            <person name="Ritari J."/>
            <person name="Douillard F.P."/>
            <person name="Paul Ross R."/>
            <person name="Yang R."/>
            <person name="Briner A.E."/>
            <person name="Felis G.E."/>
            <person name="de Vos W.M."/>
            <person name="Barrangou R."/>
            <person name="Klaenhammer T.R."/>
            <person name="Caufield P.W."/>
            <person name="Cui Y."/>
            <person name="Zhang H."/>
            <person name="O'Toole P.W."/>
        </authorList>
    </citation>
    <scope>NUCLEOTIDE SEQUENCE [LARGE SCALE GENOMIC DNA]</scope>
    <source>
        <strain evidence="2 3">DSM 21051</strain>
    </source>
</reference>
<dbReference type="STRING" id="1423725.FC19_GL001373"/>
<evidence type="ECO:0000313" key="3">
    <source>
        <dbReference type="Proteomes" id="UP000051015"/>
    </source>
</evidence>
<dbReference type="RefSeq" id="WP_057876349.1">
    <property type="nucleotide sequence ID" value="NZ_AYZD01000018.1"/>
</dbReference>
<keyword evidence="1" id="KW-1133">Transmembrane helix</keyword>
<feature type="transmembrane region" description="Helical" evidence="1">
    <location>
        <begin position="71"/>
        <end position="93"/>
    </location>
</feature>
<dbReference type="NCBIfam" id="TIGR04518">
    <property type="entry name" value="ECF_S_folT_fam"/>
    <property type="match status" value="1"/>
</dbReference>
<dbReference type="InterPro" id="IPR024529">
    <property type="entry name" value="ECF_trnsprt_substrate-spec"/>
</dbReference>
<feature type="transmembrane region" description="Helical" evidence="1">
    <location>
        <begin position="43"/>
        <end position="65"/>
    </location>
</feature>
<keyword evidence="1" id="KW-0812">Transmembrane</keyword>
<accession>A0A0R2D681</accession>
<gene>
    <name evidence="2" type="ORF">FC19_GL001373</name>
</gene>
<protein>
    <submittedName>
        <fullName evidence="2">Uncharacterized protein</fullName>
    </submittedName>
</protein>
<feature type="transmembrane region" description="Helical" evidence="1">
    <location>
        <begin position="105"/>
        <end position="129"/>
    </location>
</feature>
<feature type="transmembrane region" description="Helical" evidence="1">
    <location>
        <begin position="13"/>
        <end position="31"/>
    </location>
</feature>
<dbReference type="GO" id="GO:0022857">
    <property type="term" value="F:transmembrane transporter activity"/>
    <property type="evidence" value="ECO:0007669"/>
    <property type="project" value="InterPro"/>
</dbReference>
<dbReference type="Pfam" id="PF12822">
    <property type="entry name" value="ECF_trnsprt"/>
    <property type="match status" value="1"/>
</dbReference>
<name>A0A0R2D681_9LACO</name>
<comment type="caution">
    <text evidence="2">The sequence shown here is derived from an EMBL/GenBank/DDBJ whole genome shotgun (WGS) entry which is preliminary data.</text>
</comment>
<dbReference type="InterPro" id="IPR030949">
    <property type="entry name" value="ECF_S_folate_fam"/>
</dbReference>
<dbReference type="Gene3D" id="1.10.1760.20">
    <property type="match status" value="1"/>
</dbReference>
<evidence type="ECO:0000313" key="2">
    <source>
        <dbReference type="EMBL" id="KRM95894.1"/>
    </source>
</evidence>
<keyword evidence="1" id="KW-0472">Membrane</keyword>
<sequence length="177" mass="19954">MNNFVTRLTTRDVALVGLLIAMDIVVARFLSFGVWSVRISLTFIIVFFMAAWFGPVVGGIAAAIADIAGTLLIGGAGGYFVGFTLSAFIEAFIYGMFFYDRKISFWRILCAVLINIVVVDTLLNTFWIMWLYRVSFWSVFPVRILKEALMIPIQIILLSTVSRNTVLDTLKNHVRLR</sequence>
<organism evidence="2 3">
    <name type="scientific">Liquorilactobacillus aquaticus DSM 21051</name>
    <dbReference type="NCBI Taxonomy" id="1423725"/>
    <lineage>
        <taxon>Bacteria</taxon>
        <taxon>Bacillati</taxon>
        <taxon>Bacillota</taxon>
        <taxon>Bacilli</taxon>
        <taxon>Lactobacillales</taxon>
        <taxon>Lactobacillaceae</taxon>
        <taxon>Liquorilactobacillus</taxon>
    </lineage>
</organism>
<dbReference type="EMBL" id="AYZD01000018">
    <property type="protein sequence ID" value="KRM95894.1"/>
    <property type="molecule type" value="Genomic_DNA"/>
</dbReference>
<proteinExistence type="predicted"/>
<evidence type="ECO:0000256" key="1">
    <source>
        <dbReference type="SAM" id="Phobius"/>
    </source>
</evidence>
<keyword evidence="3" id="KW-1185">Reference proteome</keyword>
<feature type="transmembrane region" description="Helical" evidence="1">
    <location>
        <begin position="149"/>
        <end position="167"/>
    </location>
</feature>